<protein>
    <submittedName>
        <fullName evidence="1">Uncharacterized protein</fullName>
    </submittedName>
</protein>
<dbReference type="InParanoid" id="K3ZGN4"/>
<dbReference type="AlphaFoldDB" id="K3ZGN4"/>
<dbReference type="Gramene" id="KQL15177">
    <property type="protein sequence ID" value="KQL15177"/>
    <property type="gene ID" value="SETIT_025736mg"/>
</dbReference>
<proteinExistence type="predicted"/>
<name>K3ZGN4_SETIT</name>
<reference evidence="1" key="2">
    <citation type="submission" date="2018-08" db="UniProtKB">
        <authorList>
            <consortium name="EnsemblPlants"/>
        </authorList>
    </citation>
    <scope>IDENTIFICATION</scope>
    <source>
        <strain evidence="1">Yugu1</strain>
    </source>
</reference>
<sequence>MTKPYRRTSIWHHASSMVRPASQGTSWQGL</sequence>
<reference evidence="2" key="1">
    <citation type="journal article" date="2012" name="Nat. Biotechnol.">
        <title>Reference genome sequence of the model plant Setaria.</title>
        <authorList>
            <person name="Bennetzen J.L."/>
            <person name="Schmutz J."/>
            <person name="Wang H."/>
            <person name="Percifield R."/>
            <person name="Hawkins J."/>
            <person name="Pontaroli A.C."/>
            <person name="Estep M."/>
            <person name="Feng L."/>
            <person name="Vaughn J.N."/>
            <person name="Grimwood J."/>
            <person name="Jenkins J."/>
            <person name="Barry K."/>
            <person name="Lindquist E."/>
            <person name="Hellsten U."/>
            <person name="Deshpande S."/>
            <person name="Wang X."/>
            <person name="Wu X."/>
            <person name="Mitros T."/>
            <person name="Triplett J."/>
            <person name="Yang X."/>
            <person name="Ye C.Y."/>
            <person name="Mauro-Herrera M."/>
            <person name="Wang L."/>
            <person name="Li P."/>
            <person name="Sharma M."/>
            <person name="Sharma R."/>
            <person name="Ronald P.C."/>
            <person name="Panaud O."/>
            <person name="Kellogg E.A."/>
            <person name="Brutnell T.P."/>
            <person name="Doust A.N."/>
            <person name="Tuskan G.A."/>
            <person name="Rokhsar D."/>
            <person name="Devos K.M."/>
        </authorList>
    </citation>
    <scope>NUCLEOTIDE SEQUENCE [LARGE SCALE GENOMIC DNA]</scope>
    <source>
        <strain evidence="2">cv. Yugu1</strain>
    </source>
</reference>
<evidence type="ECO:0000313" key="1">
    <source>
        <dbReference type="EnsemblPlants" id="KQL15177"/>
    </source>
</evidence>
<dbReference type="HOGENOM" id="CLU_3407015_0_0_1"/>
<evidence type="ECO:0000313" key="2">
    <source>
        <dbReference type="Proteomes" id="UP000004995"/>
    </source>
</evidence>
<organism evidence="1 2">
    <name type="scientific">Setaria italica</name>
    <name type="common">Foxtail millet</name>
    <name type="synonym">Panicum italicum</name>
    <dbReference type="NCBI Taxonomy" id="4555"/>
    <lineage>
        <taxon>Eukaryota</taxon>
        <taxon>Viridiplantae</taxon>
        <taxon>Streptophyta</taxon>
        <taxon>Embryophyta</taxon>
        <taxon>Tracheophyta</taxon>
        <taxon>Spermatophyta</taxon>
        <taxon>Magnoliopsida</taxon>
        <taxon>Liliopsida</taxon>
        <taxon>Poales</taxon>
        <taxon>Poaceae</taxon>
        <taxon>PACMAD clade</taxon>
        <taxon>Panicoideae</taxon>
        <taxon>Panicodae</taxon>
        <taxon>Paniceae</taxon>
        <taxon>Cenchrinae</taxon>
        <taxon>Setaria</taxon>
    </lineage>
</organism>
<dbReference type="EMBL" id="AGNK02001664">
    <property type="status" value="NOT_ANNOTATED_CDS"/>
    <property type="molecule type" value="Genomic_DNA"/>
</dbReference>
<dbReference type="Proteomes" id="UP000004995">
    <property type="component" value="Unassembled WGS sequence"/>
</dbReference>
<keyword evidence="2" id="KW-1185">Reference proteome</keyword>
<accession>K3ZGN4</accession>
<dbReference type="EnsemblPlants" id="KQL15177">
    <property type="protein sequence ID" value="KQL15177"/>
    <property type="gene ID" value="SETIT_025736mg"/>
</dbReference>